<comment type="caution">
    <text evidence="2">The sequence shown here is derived from an EMBL/GenBank/DDBJ whole genome shotgun (WGS) entry which is preliminary data.</text>
</comment>
<keyword evidence="1" id="KW-0732">Signal</keyword>
<organism evidence="2 3">
    <name type="scientific">Rhodocollybia butyracea</name>
    <dbReference type="NCBI Taxonomy" id="206335"/>
    <lineage>
        <taxon>Eukaryota</taxon>
        <taxon>Fungi</taxon>
        <taxon>Dikarya</taxon>
        <taxon>Basidiomycota</taxon>
        <taxon>Agaricomycotina</taxon>
        <taxon>Agaricomycetes</taxon>
        <taxon>Agaricomycetidae</taxon>
        <taxon>Agaricales</taxon>
        <taxon>Marasmiineae</taxon>
        <taxon>Omphalotaceae</taxon>
        <taxon>Rhodocollybia</taxon>
    </lineage>
</organism>
<dbReference type="OrthoDB" id="3061965at2759"/>
<evidence type="ECO:0000313" key="3">
    <source>
        <dbReference type="Proteomes" id="UP000772434"/>
    </source>
</evidence>
<gene>
    <name evidence="2" type="ORF">BDP27DRAFT_455113</name>
</gene>
<evidence type="ECO:0000256" key="1">
    <source>
        <dbReference type="SAM" id="SignalP"/>
    </source>
</evidence>
<proteinExistence type="predicted"/>
<name>A0A9P5P7F5_9AGAR</name>
<feature type="signal peptide" evidence="1">
    <location>
        <begin position="1"/>
        <end position="20"/>
    </location>
</feature>
<keyword evidence="3" id="KW-1185">Reference proteome</keyword>
<dbReference type="EMBL" id="JADNRY010000286">
    <property type="protein sequence ID" value="KAF9059661.1"/>
    <property type="molecule type" value="Genomic_DNA"/>
</dbReference>
<dbReference type="AlphaFoldDB" id="A0A9P5P7F5"/>
<dbReference type="Proteomes" id="UP000772434">
    <property type="component" value="Unassembled WGS sequence"/>
</dbReference>
<accession>A0A9P5P7F5</accession>
<feature type="chain" id="PRO_5040460899" evidence="1">
    <location>
        <begin position="21"/>
        <end position="141"/>
    </location>
</feature>
<sequence>MHYTLLLFFVVSWFAAVAGALSIHIPYKVIVPGKPLNISWQHEKHENTEFFLRKIKLDEPGGPGAPSTEVIVQNSKKSSGMSPLIFDKPGLFAVVAFDAENKEPSLQRRSQLYPVLRQARLSLYVSFNKHVSVSKSVCNRA</sequence>
<evidence type="ECO:0000313" key="2">
    <source>
        <dbReference type="EMBL" id="KAF9059661.1"/>
    </source>
</evidence>
<reference evidence="2" key="1">
    <citation type="submission" date="2020-11" db="EMBL/GenBank/DDBJ databases">
        <authorList>
            <consortium name="DOE Joint Genome Institute"/>
            <person name="Ahrendt S."/>
            <person name="Riley R."/>
            <person name="Andreopoulos W."/>
            <person name="Labutti K."/>
            <person name="Pangilinan J."/>
            <person name="Ruiz-Duenas F.J."/>
            <person name="Barrasa J.M."/>
            <person name="Sanchez-Garcia M."/>
            <person name="Camarero S."/>
            <person name="Miyauchi S."/>
            <person name="Serrano A."/>
            <person name="Linde D."/>
            <person name="Babiker R."/>
            <person name="Drula E."/>
            <person name="Ayuso-Fernandez I."/>
            <person name="Pacheco R."/>
            <person name="Padilla G."/>
            <person name="Ferreira P."/>
            <person name="Barriuso J."/>
            <person name="Kellner H."/>
            <person name="Castanera R."/>
            <person name="Alfaro M."/>
            <person name="Ramirez L."/>
            <person name="Pisabarro A.G."/>
            <person name="Kuo A."/>
            <person name="Tritt A."/>
            <person name="Lipzen A."/>
            <person name="He G."/>
            <person name="Yan M."/>
            <person name="Ng V."/>
            <person name="Cullen D."/>
            <person name="Martin F."/>
            <person name="Rosso M.-N."/>
            <person name="Henrissat B."/>
            <person name="Hibbett D."/>
            <person name="Martinez A.T."/>
            <person name="Grigoriev I.V."/>
        </authorList>
    </citation>
    <scope>NUCLEOTIDE SEQUENCE</scope>
    <source>
        <strain evidence="2">AH 40177</strain>
    </source>
</reference>
<protein>
    <submittedName>
        <fullName evidence="2">Uncharacterized protein</fullName>
    </submittedName>
</protein>